<protein>
    <submittedName>
        <fullName evidence="4">DEAD/DEAH box helicase</fullName>
    </submittedName>
</protein>
<keyword evidence="4" id="KW-0347">Helicase</keyword>
<organism evidence="4 5">
    <name type="scientific">Eiseniibacteriota bacterium</name>
    <dbReference type="NCBI Taxonomy" id="2212470"/>
    <lineage>
        <taxon>Bacteria</taxon>
        <taxon>Candidatus Eiseniibacteriota</taxon>
    </lineage>
</organism>
<evidence type="ECO:0000256" key="1">
    <source>
        <dbReference type="ARBA" id="ARBA00022801"/>
    </source>
</evidence>
<dbReference type="SMART" id="SM00487">
    <property type="entry name" value="DEXDc"/>
    <property type="match status" value="1"/>
</dbReference>
<evidence type="ECO:0000313" key="4">
    <source>
        <dbReference type="EMBL" id="MCA9727242.1"/>
    </source>
</evidence>
<dbReference type="PROSITE" id="PS51194">
    <property type="entry name" value="HELICASE_CTER"/>
    <property type="match status" value="1"/>
</dbReference>
<dbReference type="Gene3D" id="3.40.50.10810">
    <property type="entry name" value="Tandem AAA-ATPase domain"/>
    <property type="match status" value="1"/>
</dbReference>
<dbReference type="GO" id="GO:0016787">
    <property type="term" value="F:hydrolase activity"/>
    <property type="evidence" value="ECO:0007669"/>
    <property type="project" value="UniProtKB-KW"/>
</dbReference>
<dbReference type="InterPro" id="IPR038718">
    <property type="entry name" value="SNF2-like_sf"/>
</dbReference>
<dbReference type="Pfam" id="PF00271">
    <property type="entry name" value="Helicase_C"/>
    <property type="match status" value="1"/>
</dbReference>
<sequence length="1007" mass="111034">MSITPSLAAFEIWFVVEPERSTDSTVALSIAGRPVPRGETRAPLRPVSLTPQLLSRVASRETRELARSLQERSADPTTGATDAFLSLGSRDFALHGPRMAEAGCLLRDLGSAGRDPEPLRWNAGPPWDLCVIVDTAESGTTFSAVAGVARGDERHPLRESDRVLPSGFVLRDGRMARLVTFGAHAWVGFLRRQPVRLAPAQVDDFVETVLRLPRQPRLILPAPLAWTMREEPPQPLLRIDAPEDDEHESAAALLSAHRGKSMESAAAPVIAHRAKAMEPTASAGMLTAHLFFLYDPQALLRRRPREEGAGPHPTEGNARLRRDELGAVVAGADPGPIVIDRVSHTGWRRDMAVERNARVDLQNLGLPPLGFRTPPDAFQLPVARFSRVVSDLLTAGWRVEASGRACRLAESIQLEVKSGFDWFELRGNASYGALSADIGAMLAALRRGAIWVLLGDGSFGILPEEWLRRQGLIAEMGEETEDGIRFSRAQAPLLDAMLNAQDDASGGPATRVTIDEGFRAACADIACAPNHDAGLLPATFQGSLRPYQSEALGWLAALERHGLGGCLADDMGLGKTIVVLAWLERVRQRRAPDGDASRRTAAPSLIVVPRSLVFNWKAEAARFTPELQILDHSGANRRPLAERLSERPADIVLITYGTLRKEIDALAEIRFEWAILDEAQAIKNARTAAARAARRLDSRYRLALSGTPIENHLGELWSLLHFLNPGLLGKEEAMLQVARTVEGLERLSRGVRPFVLRRTKEQVATDLPSRSELVLECNLTGAQRRFYERLRRHYQASLLERVDRDGWDKSRMQVLEALLRLRQAACHPGLIDATRRSEPSAKLDVLLSRLEELLAEGHKALVFSQFTRFLGIVRAELTARGIVHEYLDGQTRDRADRVRRFQESSDVGVFLISLKAGGVGLNLTAADYVFLLDPWWNPAVEAQAIDRAHRIGQTKPVLAYRVVAHRTVEERILELQASKRALADAVLGSQTRPLTDLSREDLETLLS</sequence>
<keyword evidence="4" id="KW-0067">ATP-binding</keyword>
<dbReference type="Pfam" id="PF00176">
    <property type="entry name" value="SNF2-rel_dom"/>
    <property type="match status" value="1"/>
</dbReference>
<keyword evidence="4" id="KW-0547">Nucleotide-binding</keyword>
<dbReference type="Gene3D" id="3.40.50.300">
    <property type="entry name" value="P-loop containing nucleotide triphosphate hydrolases"/>
    <property type="match status" value="1"/>
</dbReference>
<dbReference type="GO" id="GO:0004386">
    <property type="term" value="F:helicase activity"/>
    <property type="evidence" value="ECO:0007669"/>
    <property type="project" value="UniProtKB-KW"/>
</dbReference>
<feature type="domain" description="Helicase ATP-binding" evidence="2">
    <location>
        <begin position="556"/>
        <end position="726"/>
    </location>
</feature>
<dbReference type="InterPro" id="IPR000330">
    <property type="entry name" value="SNF2_N"/>
</dbReference>
<dbReference type="PROSITE" id="PS51192">
    <property type="entry name" value="HELICASE_ATP_BIND_1"/>
    <property type="match status" value="1"/>
</dbReference>
<dbReference type="Proteomes" id="UP000697710">
    <property type="component" value="Unassembled WGS sequence"/>
</dbReference>
<evidence type="ECO:0000313" key="5">
    <source>
        <dbReference type="Proteomes" id="UP000697710"/>
    </source>
</evidence>
<dbReference type="InterPro" id="IPR049730">
    <property type="entry name" value="SNF2/RAD54-like_C"/>
</dbReference>
<dbReference type="CDD" id="cd18793">
    <property type="entry name" value="SF2_C_SNF"/>
    <property type="match status" value="1"/>
</dbReference>
<comment type="caution">
    <text evidence="4">The sequence shown here is derived from an EMBL/GenBank/DDBJ whole genome shotgun (WGS) entry which is preliminary data.</text>
</comment>
<reference evidence="4" key="1">
    <citation type="submission" date="2020-04" db="EMBL/GenBank/DDBJ databases">
        <authorList>
            <person name="Zhang T."/>
        </authorList>
    </citation>
    <scope>NUCLEOTIDE SEQUENCE</scope>
    <source>
        <strain evidence="4">HKST-UBA01</strain>
    </source>
</reference>
<dbReference type="InterPro" id="IPR001650">
    <property type="entry name" value="Helicase_C-like"/>
</dbReference>
<evidence type="ECO:0000259" key="3">
    <source>
        <dbReference type="PROSITE" id="PS51194"/>
    </source>
</evidence>
<dbReference type="SMART" id="SM00490">
    <property type="entry name" value="HELICc"/>
    <property type="match status" value="1"/>
</dbReference>
<dbReference type="GO" id="GO:0005524">
    <property type="term" value="F:ATP binding"/>
    <property type="evidence" value="ECO:0007669"/>
    <property type="project" value="InterPro"/>
</dbReference>
<gene>
    <name evidence="4" type="ORF">KC729_06125</name>
</gene>
<reference evidence="4" key="2">
    <citation type="journal article" date="2021" name="Microbiome">
        <title>Successional dynamics and alternative stable states in a saline activated sludge microbial community over 9 years.</title>
        <authorList>
            <person name="Wang Y."/>
            <person name="Ye J."/>
            <person name="Ju F."/>
            <person name="Liu L."/>
            <person name="Boyd J.A."/>
            <person name="Deng Y."/>
            <person name="Parks D.H."/>
            <person name="Jiang X."/>
            <person name="Yin X."/>
            <person name="Woodcroft B.J."/>
            <person name="Tyson G.W."/>
            <person name="Hugenholtz P."/>
            <person name="Polz M.F."/>
            <person name="Zhang T."/>
        </authorList>
    </citation>
    <scope>NUCLEOTIDE SEQUENCE</scope>
    <source>
        <strain evidence="4">HKST-UBA01</strain>
    </source>
</reference>
<dbReference type="EMBL" id="JAGQHR010000132">
    <property type="protein sequence ID" value="MCA9727242.1"/>
    <property type="molecule type" value="Genomic_DNA"/>
</dbReference>
<keyword evidence="1" id="KW-0378">Hydrolase</keyword>
<dbReference type="AlphaFoldDB" id="A0A956RP97"/>
<dbReference type="InterPro" id="IPR027417">
    <property type="entry name" value="P-loop_NTPase"/>
</dbReference>
<proteinExistence type="predicted"/>
<dbReference type="InterPro" id="IPR014001">
    <property type="entry name" value="Helicase_ATP-bd"/>
</dbReference>
<dbReference type="PANTHER" id="PTHR10799">
    <property type="entry name" value="SNF2/RAD54 HELICASE FAMILY"/>
    <property type="match status" value="1"/>
</dbReference>
<name>A0A956RP97_UNCEI</name>
<evidence type="ECO:0000259" key="2">
    <source>
        <dbReference type="PROSITE" id="PS51192"/>
    </source>
</evidence>
<feature type="domain" description="Helicase C-terminal" evidence="3">
    <location>
        <begin position="842"/>
        <end position="995"/>
    </location>
</feature>
<dbReference type="SUPFAM" id="SSF52540">
    <property type="entry name" value="P-loop containing nucleoside triphosphate hydrolases"/>
    <property type="match status" value="2"/>
</dbReference>
<accession>A0A956RP97</accession>